<dbReference type="Proteomes" id="UP000184041">
    <property type="component" value="Unassembled WGS sequence"/>
</dbReference>
<protein>
    <submittedName>
        <fullName evidence="2">Uncharacterized protein</fullName>
    </submittedName>
</protein>
<evidence type="ECO:0000256" key="1">
    <source>
        <dbReference type="SAM" id="Phobius"/>
    </source>
</evidence>
<dbReference type="EMBL" id="FQUS01000001">
    <property type="protein sequence ID" value="SHE41400.1"/>
    <property type="molecule type" value="Genomic_DNA"/>
</dbReference>
<evidence type="ECO:0000313" key="3">
    <source>
        <dbReference type="Proteomes" id="UP000184041"/>
    </source>
</evidence>
<gene>
    <name evidence="2" type="ORF">SAMN05443144_101248</name>
</gene>
<reference evidence="2 3" key="1">
    <citation type="submission" date="2016-11" db="EMBL/GenBank/DDBJ databases">
        <authorList>
            <person name="Jaros S."/>
            <person name="Januszkiewicz K."/>
            <person name="Wedrychowicz H."/>
        </authorList>
    </citation>
    <scope>NUCLEOTIDE SEQUENCE [LARGE SCALE GENOMIC DNA]</scope>
    <source>
        <strain evidence="2 3">DSM 21986</strain>
    </source>
</reference>
<name>A0A1M4TAH0_9BACT</name>
<sequence>MENLKRIKKQLTIHSLYDLFAFALPITPLGIYSSASP</sequence>
<feature type="transmembrane region" description="Helical" evidence="1">
    <location>
        <begin position="16"/>
        <end position="35"/>
    </location>
</feature>
<keyword evidence="1" id="KW-1133">Transmembrane helix</keyword>
<keyword evidence="3" id="KW-1185">Reference proteome</keyword>
<proteinExistence type="predicted"/>
<keyword evidence="1" id="KW-0472">Membrane</keyword>
<accession>A0A1M4TAH0</accession>
<organism evidence="2 3">
    <name type="scientific">Fodinibius roseus</name>
    <dbReference type="NCBI Taxonomy" id="1194090"/>
    <lineage>
        <taxon>Bacteria</taxon>
        <taxon>Pseudomonadati</taxon>
        <taxon>Balneolota</taxon>
        <taxon>Balneolia</taxon>
        <taxon>Balneolales</taxon>
        <taxon>Balneolaceae</taxon>
        <taxon>Fodinibius</taxon>
    </lineage>
</organism>
<evidence type="ECO:0000313" key="2">
    <source>
        <dbReference type="EMBL" id="SHE41400.1"/>
    </source>
</evidence>
<keyword evidence="1" id="KW-0812">Transmembrane</keyword>
<dbReference type="AlphaFoldDB" id="A0A1M4TAH0"/>